<name>A0A9X8D6B6_9BURK</name>
<protein>
    <submittedName>
        <fullName evidence="1">Uncharacterized protein</fullName>
    </submittedName>
</protein>
<dbReference type="EMBL" id="QXMN01000011">
    <property type="protein sequence ID" value="RIX80837.1"/>
    <property type="molecule type" value="Genomic_DNA"/>
</dbReference>
<reference evidence="1 2" key="1">
    <citation type="submission" date="2018-09" db="EMBL/GenBank/DDBJ databases">
        <title>Acidovorax cavernicola nov. sp. isolated from Gruta de las Maravillas (Aracena, Spain).</title>
        <authorList>
            <person name="Jurado V."/>
            <person name="Gutierrez-Patricio S."/>
            <person name="Gonzalez-Pimentel J.L."/>
            <person name="Miller A.Z."/>
            <person name="Laiz L."/>
            <person name="Saiz-Jimenez C."/>
        </authorList>
    </citation>
    <scope>NUCLEOTIDE SEQUENCE [LARGE SCALE GENOMIC DNA]</scope>
    <source>
        <strain evidence="1 2">1011MAR4D40.2</strain>
    </source>
</reference>
<evidence type="ECO:0000313" key="1">
    <source>
        <dbReference type="EMBL" id="RIX80837.1"/>
    </source>
</evidence>
<proteinExistence type="predicted"/>
<dbReference type="OrthoDB" id="9908291at2"/>
<evidence type="ECO:0000313" key="2">
    <source>
        <dbReference type="Proteomes" id="UP000265619"/>
    </source>
</evidence>
<sequence>MGAARPAPGTTRPFLRGSVAALAVVALLIAVGCGTARETQQIPVAEFRNYGASPLQHTFYIGSDARFHRFQWSNGKRGGTWLIARGEMDIVNEKSIDDPGVARAGYFVSRRDDGRWMVR</sequence>
<comment type="caution">
    <text evidence="1">The sequence shown here is derived from an EMBL/GenBank/DDBJ whole genome shotgun (WGS) entry which is preliminary data.</text>
</comment>
<dbReference type="RefSeq" id="WP_119553593.1">
    <property type="nucleotide sequence ID" value="NZ_QXMN01000011.1"/>
</dbReference>
<dbReference type="PROSITE" id="PS51257">
    <property type="entry name" value="PROKAR_LIPOPROTEIN"/>
    <property type="match status" value="1"/>
</dbReference>
<dbReference type="AlphaFoldDB" id="A0A9X8D6B6"/>
<organism evidence="1 2">
    <name type="scientific">Acidovorax cavernicola</name>
    <dbReference type="NCBI Taxonomy" id="1675792"/>
    <lineage>
        <taxon>Bacteria</taxon>
        <taxon>Pseudomonadati</taxon>
        <taxon>Pseudomonadota</taxon>
        <taxon>Betaproteobacteria</taxon>
        <taxon>Burkholderiales</taxon>
        <taxon>Comamonadaceae</taxon>
        <taxon>Acidovorax</taxon>
    </lineage>
</organism>
<accession>A0A9X8D6B6</accession>
<keyword evidence="2" id="KW-1185">Reference proteome</keyword>
<dbReference type="Proteomes" id="UP000265619">
    <property type="component" value="Unassembled WGS sequence"/>
</dbReference>
<gene>
    <name evidence="1" type="ORF">D3H34_11510</name>
</gene>